<evidence type="ECO:0000256" key="2">
    <source>
        <dbReference type="SAM" id="SignalP"/>
    </source>
</evidence>
<dbReference type="PANTHER" id="PTHR32382">
    <property type="entry name" value="FASCICLIN-LIKE ARABINOGALACTAN PROTEIN"/>
    <property type="match status" value="1"/>
</dbReference>
<dbReference type="InterPro" id="IPR036378">
    <property type="entry name" value="FAS1_dom_sf"/>
</dbReference>
<dbReference type="GO" id="GO:0005886">
    <property type="term" value="C:plasma membrane"/>
    <property type="evidence" value="ECO:0007669"/>
    <property type="project" value="TreeGrafter"/>
</dbReference>
<evidence type="ECO:0000256" key="1">
    <source>
        <dbReference type="SAM" id="MobiDB-lite"/>
    </source>
</evidence>
<proteinExistence type="predicted"/>
<dbReference type="EMBL" id="LR743594">
    <property type="protein sequence ID" value="CAA2623868.1"/>
    <property type="molecule type" value="Genomic_DNA"/>
</dbReference>
<feature type="signal peptide" evidence="2">
    <location>
        <begin position="1"/>
        <end position="23"/>
    </location>
</feature>
<dbReference type="SUPFAM" id="SSF82153">
    <property type="entry name" value="FAS1 domain"/>
    <property type="match status" value="1"/>
</dbReference>
<keyword evidence="5" id="KW-1185">Reference proteome</keyword>
<protein>
    <submittedName>
        <fullName evidence="4">Uncharacterized protein</fullName>
    </submittedName>
</protein>
<dbReference type="OrthoDB" id="691403at2759"/>
<dbReference type="Gene3D" id="2.30.180.10">
    <property type="entry name" value="FAS1 domain"/>
    <property type="match status" value="1"/>
</dbReference>
<dbReference type="Proteomes" id="UP000663760">
    <property type="component" value="Chromosome 7"/>
</dbReference>
<sequence length="168" mass="17722">MAVKLLLPFLLAATLLSGAAVDAHNISTILEAFPEYSVYNGYLSQTKVADEINSRETVTVLVLTNDAALRLLTVLDYYDAKKLHDLSEGSVLTTTLLQTTGAAPGNLGFINITDLAGKVAMGSTSPGSKLDSHYTRSVKQIPTVSPCWKSAPPSSSQGSSKLLPGQPT</sequence>
<feature type="chain" id="PRO_5045020038" evidence="2">
    <location>
        <begin position="24"/>
        <end position="168"/>
    </location>
</feature>
<dbReference type="EMBL" id="LR746270">
    <property type="protein sequence ID" value="CAA7399849.1"/>
    <property type="molecule type" value="Genomic_DNA"/>
</dbReference>
<reference evidence="4" key="1">
    <citation type="submission" date="2020-02" db="EMBL/GenBank/DDBJ databases">
        <authorList>
            <person name="Scholz U."/>
            <person name="Mascher M."/>
            <person name="Fiebig A."/>
        </authorList>
    </citation>
    <scope>NUCLEOTIDE SEQUENCE</scope>
</reference>
<organism evidence="4 5">
    <name type="scientific">Spirodela intermedia</name>
    <name type="common">Intermediate duckweed</name>
    <dbReference type="NCBI Taxonomy" id="51605"/>
    <lineage>
        <taxon>Eukaryota</taxon>
        <taxon>Viridiplantae</taxon>
        <taxon>Streptophyta</taxon>
        <taxon>Embryophyta</taxon>
        <taxon>Tracheophyta</taxon>
        <taxon>Spermatophyta</taxon>
        <taxon>Magnoliopsida</taxon>
        <taxon>Liliopsida</taxon>
        <taxon>Araceae</taxon>
        <taxon>Lemnoideae</taxon>
        <taxon>Spirodela</taxon>
    </lineage>
</organism>
<keyword evidence="2" id="KW-0732">Signal</keyword>
<feature type="region of interest" description="Disordered" evidence="1">
    <location>
        <begin position="144"/>
        <end position="168"/>
    </location>
</feature>
<evidence type="ECO:0000313" key="3">
    <source>
        <dbReference type="EMBL" id="CAA2623868.1"/>
    </source>
</evidence>
<dbReference type="InterPro" id="IPR033254">
    <property type="entry name" value="Plant_FLA"/>
</dbReference>
<dbReference type="PANTHER" id="PTHR32382:SF5">
    <property type="entry name" value="FASCICLIN-LIKE ARABINOGALACTAN PROTEIN 8"/>
    <property type="match status" value="1"/>
</dbReference>
<name>A0A7I8KPU9_SPIIN</name>
<accession>A0A7I8KPU9</accession>
<evidence type="ECO:0000313" key="5">
    <source>
        <dbReference type="Proteomes" id="UP000663760"/>
    </source>
</evidence>
<evidence type="ECO:0000313" key="4">
    <source>
        <dbReference type="EMBL" id="CAA7399849.1"/>
    </source>
</evidence>
<feature type="compositionally biased region" description="Low complexity" evidence="1">
    <location>
        <begin position="149"/>
        <end position="168"/>
    </location>
</feature>
<gene>
    <name evidence="3" type="ORF">SI7747_07009772</name>
    <name evidence="4" type="ORF">SI8410_07010519</name>
</gene>
<dbReference type="AlphaFoldDB" id="A0A7I8KPU9"/>